<protein>
    <submittedName>
        <fullName evidence="1">Uncharacterized protein</fullName>
    </submittedName>
</protein>
<dbReference type="Proteomes" id="UP000615755">
    <property type="component" value="Unassembled WGS sequence"/>
</dbReference>
<keyword evidence="2" id="KW-1185">Reference proteome</keyword>
<gene>
    <name evidence="1" type="ORF">PAUR_a2775</name>
</gene>
<comment type="caution">
    <text evidence="1">The sequence shown here is derived from an EMBL/GenBank/DDBJ whole genome shotgun (WGS) entry which is preliminary data.</text>
</comment>
<evidence type="ECO:0000313" key="1">
    <source>
        <dbReference type="EMBL" id="MBE0369017.1"/>
    </source>
</evidence>
<dbReference type="EMBL" id="AQGV01000012">
    <property type="protein sequence ID" value="MBE0369017.1"/>
    <property type="molecule type" value="Genomic_DNA"/>
</dbReference>
<reference evidence="1 2" key="1">
    <citation type="submission" date="2015-03" db="EMBL/GenBank/DDBJ databases">
        <title>Genome sequence of Pseudoalteromonas aurantia.</title>
        <authorList>
            <person name="Xie B.-B."/>
            <person name="Rong J.-C."/>
            <person name="Qin Q.-L."/>
            <person name="Zhang Y.-Z."/>
        </authorList>
    </citation>
    <scope>NUCLEOTIDE SEQUENCE [LARGE SCALE GENOMIC DNA]</scope>
    <source>
        <strain evidence="1 2">208</strain>
    </source>
</reference>
<evidence type="ECO:0000313" key="2">
    <source>
        <dbReference type="Proteomes" id="UP000615755"/>
    </source>
</evidence>
<name>A0ABR9EE25_9GAMM</name>
<sequence>MAGSKPAALPLGDIPTIITFNSIVEPVILVWGRGEVSKPLFQSLPLSDIPTIITF</sequence>
<accession>A0ABR9EE25</accession>
<organism evidence="1 2">
    <name type="scientific">Pseudoalteromonas aurantia 208</name>
    <dbReference type="NCBI Taxonomy" id="1314867"/>
    <lineage>
        <taxon>Bacteria</taxon>
        <taxon>Pseudomonadati</taxon>
        <taxon>Pseudomonadota</taxon>
        <taxon>Gammaproteobacteria</taxon>
        <taxon>Alteromonadales</taxon>
        <taxon>Pseudoalteromonadaceae</taxon>
        <taxon>Pseudoalteromonas</taxon>
    </lineage>
</organism>
<proteinExistence type="predicted"/>